<dbReference type="InterPro" id="IPR000719">
    <property type="entry name" value="Prot_kinase_dom"/>
</dbReference>
<feature type="domain" description="Protein kinase" evidence="1">
    <location>
        <begin position="1"/>
        <end position="224"/>
    </location>
</feature>
<evidence type="ECO:0000313" key="2">
    <source>
        <dbReference type="EMBL" id="KAK8895589.1"/>
    </source>
</evidence>
<evidence type="ECO:0000313" key="3">
    <source>
        <dbReference type="Proteomes" id="UP001470230"/>
    </source>
</evidence>
<organism evidence="2 3">
    <name type="scientific">Tritrichomonas musculus</name>
    <dbReference type="NCBI Taxonomy" id="1915356"/>
    <lineage>
        <taxon>Eukaryota</taxon>
        <taxon>Metamonada</taxon>
        <taxon>Parabasalia</taxon>
        <taxon>Tritrichomonadida</taxon>
        <taxon>Tritrichomonadidae</taxon>
        <taxon>Tritrichomonas</taxon>
    </lineage>
</organism>
<dbReference type="InterPro" id="IPR001245">
    <property type="entry name" value="Ser-Thr/Tyr_kinase_cat_dom"/>
</dbReference>
<dbReference type="SUPFAM" id="SSF56112">
    <property type="entry name" value="Protein kinase-like (PK-like)"/>
    <property type="match status" value="1"/>
</dbReference>
<comment type="caution">
    <text evidence="2">The sequence shown here is derived from an EMBL/GenBank/DDBJ whole genome shotgun (WGS) entry which is preliminary data.</text>
</comment>
<dbReference type="InterPro" id="IPR051681">
    <property type="entry name" value="Ser/Thr_Kinases-Pseudokinases"/>
</dbReference>
<accession>A0ABR2KWV0</accession>
<dbReference type="InterPro" id="IPR011009">
    <property type="entry name" value="Kinase-like_dom_sf"/>
</dbReference>
<dbReference type="Gene3D" id="1.10.510.10">
    <property type="entry name" value="Transferase(Phosphotransferase) domain 1"/>
    <property type="match status" value="1"/>
</dbReference>
<dbReference type="PROSITE" id="PS50011">
    <property type="entry name" value="PROTEIN_KINASE_DOM"/>
    <property type="match status" value="1"/>
</dbReference>
<dbReference type="EMBL" id="JAPFFF010000003">
    <property type="protein sequence ID" value="KAK8895589.1"/>
    <property type="molecule type" value="Genomic_DNA"/>
</dbReference>
<dbReference type="PANTHER" id="PTHR44329">
    <property type="entry name" value="SERINE/THREONINE-PROTEIN KINASE TNNI3K-RELATED"/>
    <property type="match status" value="1"/>
</dbReference>
<evidence type="ECO:0000259" key="1">
    <source>
        <dbReference type="PROSITE" id="PS50011"/>
    </source>
</evidence>
<reference evidence="2 3" key="1">
    <citation type="submission" date="2024-04" db="EMBL/GenBank/DDBJ databases">
        <title>Tritrichomonas musculus Genome.</title>
        <authorList>
            <person name="Alves-Ferreira E."/>
            <person name="Grigg M."/>
            <person name="Lorenzi H."/>
            <person name="Galac M."/>
        </authorList>
    </citation>
    <scope>NUCLEOTIDE SEQUENCE [LARGE SCALE GENOMIC DNA]</scope>
    <source>
        <strain evidence="2 3">EAF2021</strain>
    </source>
</reference>
<gene>
    <name evidence="2" type="ORF">M9Y10_024059</name>
</gene>
<proteinExistence type="predicted"/>
<sequence length="325" mass="38247">MLSKLNHPSILHFIGYNPFDFSNNLKSVIITEQINKDTLNQIRYYKKKDLKSLGWNDSKKFINIFGIASAMSYLHSHDILHCNLNSKCIFLDKSFYPKIGCFDFSYHISECPLNMPVNYFSTLEGRQEYLAPEVLLKGQYSKSSGVYSFSIVAYEILTREKPFQKLNTTFDIINEVAILRKRPSITHAISNFYEDLIKRCWSHDPTERPSFDEIVDLLKSNPELIDDEEYQNYIKFIEKSQKSFDQTKQFHQLDEIYDKKMSSQKVETFVSNGQFDMKKFTKGNIIDNILFNDIYLIKNNKTDEEYSARISDIDFSKFSHYGYIY</sequence>
<dbReference type="Pfam" id="PF07714">
    <property type="entry name" value="PK_Tyr_Ser-Thr"/>
    <property type="match status" value="1"/>
</dbReference>
<name>A0ABR2KWV0_9EUKA</name>
<keyword evidence="3" id="KW-1185">Reference proteome</keyword>
<dbReference type="Proteomes" id="UP001470230">
    <property type="component" value="Unassembled WGS sequence"/>
</dbReference>
<protein>
    <recommendedName>
        <fullName evidence="1">Protein kinase domain-containing protein</fullName>
    </recommendedName>
</protein>